<dbReference type="InterPro" id="IPR036388">
    <property type="entry name" value="WH-like_DNA-bd_sf"/>
</dbReference>
<evidence type="ECO:0000256" key="3">
    <source>
        <dbReference type="ARBA" id="ARBA00023163"/>
    </source>
</evidence>
<dbReference type="Proteomes" id="UP000642070">
    <property type="component" value="Unassembled WGS sequence"/>
</dbReference>
<evidence type="ECO:0000256" key="1">
    <source>
        <dbReference type="ARBA" id="ARBA00023015"/>
    </source>
</evidence>
<keyword evidence="8" id="KW-1185">Reference proteome</keyword>
<dbReference type="SMART" id="SM00345">
    <property type="entry name" value="HTH_GNTR"/>
    <property type="match status" value="1"/>
</dbReference>
<proteinExistence type="predicted"/>
<evidence type="ECO:0000259" key="6">
    <source>
        <dbReference type="PROSITE" id="PS50977"/>
    </source>
</evidence>
<dbReference type="GO" id="GO:0003677">
    <property type="term" value="F:DNA binding"/>
    <property type="evidence" value="ECO:0007669"/>
    <property type="project" value="UniProtKB-UniRule"/>
</dbReference>
<dbReference type="InterPro" id="IPR004111">
    <property type="entry name" value="Repressor_TetR_C"/>
</dbReference>
<protein>
    <submittedName>
        <fullName evidence="7">GntR family transcriptional regulator</fullName>
    </submittedName>
</protein>
<dbReference type="PANTHER" id="PTHR44846:SF17">
    <property type="entry name" value="GNTR-FAMILY TRANSCRIPTIONAL REGULATOR"/>
    <property type="match status" value="1"/>
</dbReference>
<sequence length="320" mass="34236">MTGMAALAQYERIVADIRARIADGRLAPGDRLPSTRQLAKDWGVALATATKALTALQQQGVVVSQPRVGTVVAGHGAANRPETPLSREQVVRAAIELADAEGLDALSMRGVAARLGVATMSTYRHVTSKDQLVLLMADTAFGEPVEVEPGAGEPGGWRDLLTRAARTMWALYRRHPWLAHVTPLTRPLPLPNLVAHGERMLAAFAVFRLDPQGLQDLQVLVYSQVQGLAMHLEGEARALADTGIDEDAWMAANNAGFAGIVDSGRYPRFTALMAGFAEAGGYDLDFDELFELGLGVLLDGLAVRFAAGGPPRGTRRRSRA</sequence>
<comment type="caution">
    <text evidence="7">The sequence shown here is derived from an EMBL/GenBank/DDBJ whole genome shotgun (WGS) entry which is preliminary data.</text>
</comment>
<dbReference type="Pfam" id="PF00392">
    <property type="entry name" value="GntR"/>
    <property type="match status" value="1"/>
</dbReference>
<dbReference type="Gene3D" id="1.10.357.10">
    <property type="entry name" value="Tetracycline Repressor, domain 2"/>
    <property type="match status" value="1"/>
</dbReference>
<dbReference type="InterPro" id="IPR036271">
    <property type="entry name" value="Tet_transcr_reg_TetR-rel_C_sf"/>
</dbReference>
<evidence type="ECO:0000259" key="5">
    <source>
        <dbReference type="PROSITE" id="PS50949"/>
    </source>
</evidence>
<dbReference type="GO" id="GO:0003700">
    <property type="term" value="F:DNA-binding transcription factor activity"/>
    <property type="evidence" value="ECO:0007669"/>
    <property type="project" value="InterPro"/>
</dbReference>
<dbReference type="InterPro" id="IPR036390">
    <property type="entry name" value="WH_DNA-bd_sf"/>
</dbReference>
<feature type="DNA-binding region" description="H-T-H motif" evidence="4">
    <location>
        <begin position="107"/>
        <end position="126"/>
    </location>
</feature>
<dbReference type="SUPFAM" id="SSF48498">
    <property type="entry name" value="Tetracyclin repressor-like, C-terminal domain"/>
    <property type="match status" value="1"/>
</dbReference>
<evidence type="ECO:0000313" key="7">
    <source>
        <dbReference type="EMBL" id="GGM88504.1"/>
    </source>
</evidence>
<dbReference type="InterPro" id="IPR009057">
    <property type="entry name" value="Homeodomain-like_sf"/>
</dbReference>
<dbReference type="Pfam" id="PF00440">
    <property type="entry name" value="TetR_N"/>
    <property type="match status" value="1"/>
</dbReference>
<dbReference type="InterPro" id="IPR001647">
    <property type="entry name" value="HTH_TetR"/>
</dbReference>
<dbReference type="Gene3D" id="1.10.10.10">
    <property type="entry name" value="Winged helix-like DNA-binding domain superfamily/Winged helix DNA-binding domain"/>
    <property type="match status" value="1"/>
</dbReference>
<feature type="domain" description="HTH gntR-type" evidence="5">
    <location>
        <begin position="7"/>
        <end position="75"/>
    </location>
</feature>
<reference evidence="7" key="2">
    <citation type="submission" date="2020-09" db="EMBL/GenBank/DDBJ databases">
        <authorList>
            <person name="Sun Q."/>
            <person name="Ohkuma M."/>
        </authorList>
    </citation>
    <scope>NUCLEOTIDE SEQUENCE</scope>
    <source>
        <strain evidence="7">JCM 19831</strain>
    </source>
</reference>
<dbReference type="InterPro" id="IPR000524">
    <property type="entry name" value="Tscrpt_reg_HTH_GntR"/>
</dbReference>
<keyword evidence="1" id="KW-0805">Transcription regulation</keyword>
<organism evidence="7 8">
    <name type="scientific">Dactylosporangium sucinum</name>
    <dbReference type="NCBI Taxonomy" id="1424081"/>
    <lineage>
        <taxon>Bacteria</taxon>
        <taxon>Bacillati</taxon>
        <taxon>Actinomycetota</taxon>
        <taxon>Actinomycetes</taxon>
        <taxon>Micromonosporales</taxon>
        <taxon>Micromonosporaceae</taxon>
        <taxon>Dactylosporangium</taxon>
    </lineage>
</organism>
<dbReference type="GO" id="GO:0045892">
    <property type="term" value="P:negative regulation of DNA-templated transcription"/>
    <property type="evidence" value="ECO:0007669"/>
    <property type="project" value="InterPro"/>
</dbReference>
<evidence type="ECO:0000256" key="2">
    <source>
        <dbReference type="ARBA" id="ARBA00023125"/>
    </source>
</evidence>
<evidence type="ECO:0000256" key="4">
    <source>
        <dbReference type="PROSITE-ProRule" id="PRU00335"/>
    </source>
</evidence>
<feature type="domain" description="HTH tetR-type" evidence="6">
    <location>
        <begin position="84"/>
        <end position="144"/>
    </location>
</feature>
<keyword evidence="3" id="KW-0804">Transcription</keyword>
<reference evidence="7" key="1">
    <citation type="journal article" date="2014" name="Int. J. Syst. Evol. Microbiol.">
        <title>Complete genome sequence of Corynebacterium casei LMG S-19264T (=DSM 44701T), isolated from a smear-ripened cheese.</title>
        <authorList>
            <consortium name="US DOE Joint Genome Institute (JGI-PGF)"/>
            <person name="Walter F."/>
            <person name="Albersmeier A."/>
            <person name="Kalinowski J."/>
            <person name="Ruckert C."/>
        </authorList>
    </citation>
    <scope>NUCLEOTIDE SEQUENCE</scope>
    <source>
        <strain evidence="7">JCM 19831</strain>
    </source>
</reference>
<gene>
    <name evidence="7" type="ORF">GCM10007977_108150</name>
</gene>
<dbReference type="PANTHER" id="PTHR44846">
    <property type="entry name" value="MANNOSYL-D-GLYCERATE TRANSPORT/METABOLISM SYSTEM REPRESSOR MNGR-RELATED"/>
    <property type="match status" value="1"/>
</dbReference>
<dbReference type="Pfam" id="PF02909">
    <property type="entry name" value="TetR_C_1"/>
    <property type="match status" value="1"/>
</dbReference>
<name>A0A917UF68_9ACTN</name>
<evidence type="ECO:0000313" key="8">
    <source>
        <dbReference type="Proteomes" id="UP000642070"/>
    </source>
</evidence>
<dbReference type="SUPFAM" id="SSF46785">
    <property type="entry name" value="Winged helix' DNA-binding domain"/>
    <property type="match status" value="1"/>
</dbReference>
<dbReference type="PROSITE" id="PS50977">
    <property type="entry name" value="HTH_TETR_2"/>
    <property type="match status" value="1"/>
</dbReference>
<dbReference type="Gene3D" id="1.10.10.60">
    <property type="entry name" value="Homeodomain-like"/>
    <property type="match status" value="1"/>
</dbReference>
<dbReference type="AlphaFoldDB" id="A0A917UF68"/>
<dbReference type="InterPro" id="IPR050679">
    <property type="entry name" value="Bact_HTH_transcr_reg"/>
</dbReference>
<dbReference type="SUPFAM" id="SSF46689">
    <property type="entry name" value="Homeodomain-like"/>
    <property type="match status" value="1"/>
</dbReference>
<dbReference type="PROSITE" id="PS50949">
    <property type="entry name" value="HTH_GNTR"/>
    <property type="match status" value="1"/>
</dbReference>
<accession>A0A917UF68</accession>
<dbReference type="EMBL" id="BMPI01000119">
    <property type="protein sequence ID" value="GGM88504.1"/>
    <property type="molecule type" value="Genomic_DNA"/>
</dbReference>
<keyword evidence="2 4" id="KW-0238">DNA-binding</keyword>
<dbReference type="CDD" id="cd07377">
    <property type="entry name" value="WHTH_GntR"/>
    <property type="match status" value="1"/>
</dbReference>